<dbReference type="SUPFAM" id="SSF56796">
    <property type="entry name" value="Dehydroquinate synthase-like"/>
    <property type="match status" value="1"/>
</dbReference>
<dbReference type="PANTHER" id="PTHR43633">
    <property type="entry name" value="ALCOHOL DEHYDROGENASE YQHD"/>
    <property type="match status" value="1"/>
</dbReference>
<dbReference type="CDD" id="cd08187">
    <property type="entry name" value="BDH"/>
    <property type="match status" value="1"/>
</dbReference>
<dbReference type="EMBL" id="SNRW01007853">
    <property type="protein sequence ID" value="KAA6380517.1"/>
    <property type="molecule type" value="Genomic_DNA"/>
</dbReference>
<dbReference type="GO" id="GO:0005829">
    <property type="term" value="C:cytosol"/>
    <property type="evidence" value="ECO:0007669"/>
    <property type="project" value="TreeGrafter"/>
</dbReference>
<evidence type="ECO:0000313" key="5">
    <source>
        <dbReference type="Proteomes" id="UP000324800"/>
    </source>
</evidence>
<dbReference type="FunFam" id="3.40.50.1970:FF:000003">
    <property type="entry name" value="Alcohol dehydrogenase, iron-containing"/>
    <property type="match status" value="1"/>
</dbReference>
<sequence length="390" mass="42560">MDSFEFHGPVKVLFGKDSIEKIGGEIKNSGIKKVLILFGSGSAKKNGVYERVKKSLSDSGVADVELWGVQPNPLVSKVREGVIIGKDAKNGIEGILAVGGGSVIDSAKAIAFGVKYDGDVWDFYEDRKKRPATGLPLFTVLTLSATASEMDAGSVITNPEKKLKIGSGFAFPVVSAIDPSVQFSLPWRQVMCGAVDSVSHLMEQYFSKPNEAITTRKINLSLQKSIIETIKQIKKNNLDYQARANFAWAAGLALYGLAKQGLSGDWNVHAIEHAISAHYDKVAHGEGLAVVSLAYYPILYKKGITPGQFEEWAQSIFGTSSVEEAFKKFRELYIFWEAPLNLQDLSLNAKDIDAISDIVVDQKHTGFGISPLWELSKEDAKEILTATLKK</sequence>
<dbReference type="InterPro" id="IPR001670">
    <property type="entry name" value="ADH_Fe/GldA"/>
</dbReference>
<name>A0A5J4VDE8_9EUKA</name>
<dbReference type="Pfam" id="PF00465">
    <property type="entry name" value="Fe-ADH"/>
    <property type="match status" value="1"/>
</dbReference>
<feature type="domain" description="Fe-containing alcohol dehydrogenase-like C-terminal" evidence="3">
    <location>
        <begin position="193"/>
        <end position="385"/>
    </location>
</feature>
<keyword evidence="1" id="KW-0560">Oxidoreductase</keyword>
<protein>
    <submittedName>
        <fullName evidence="4">Alcohol dehydrogenase</fullName>
    </submittedName>
</protein>
<dbReference type="AlphaFoldDB" id="A0A5J4VDE8"/>
<dbReference type="Proteomes" id="UP000324800">
    <property type="component" value="Unassembled WGS sequence"/>
</dbReference>
<evidence type="ECO:0000259" key="2">
    <source>
        <dbReference type="Pfam" id="PF00465"/>
    </source>
</evidence>
<feature type="domain" description="Alcohol dehydrogenase iron-type/glycerol dehydrogenase GldA" evidence="2">
    <location>
        <begin position="9"/>
        <end position="179"/>
    </location>
</feature>
<comment type="caution">
    <text evidence="4">The sequence shown here is derived from an EMBL/GenBank/DDBJ whole genome shotgun (WGS) entry which is preliminary data.</text>
</comment>
<dbReference type="Gene3D" id="3.40.50.1970">
    <property type="match status" value="1"/>
</dbReference>
<evidence type="ECO:0000259" key="3">
    <source>
        <dbReference type="Pfam" id="PF25137"/>
    </source>
</evidence>
<dbReference type="InterPro" id="IPR044731">
    <property type="entry name" value="BDH-like"/>
</dbReference>
<organism evidence="4 5">
    <name type="scientific">Streblomastix strix</name>
    <dbReference type="NCBI Taxonomy" id="222440"/>
    <lineage>
        <taxon>Eukaryota</taxon>
        <taxon>Metamonada</taxon>
        <taxon>Preaxostyla</taxon>
        <taxon>Oxymonadida</taxon>
        <taxon>Streblomastigidae</taxon>
        <taxon>Streblomastix</taxon>
    </lineage>
</organism>
<dbReference type="GO" id="GO:1990002">
    <property type="term" value="F:methylglyoxal reductase (NADPH) (acetol producing) activity"/>
    <property type="evidence" value="ECO:0007669"/>
    <property type="project" value="TreeGrafter"/>
</dbReference>
<evidence type="ECO:0000313" key="4">
    <source>
        <dbReference type="EMBL" id="KAA6380517.1"/>
    </source>
</evidence>
<accession>A0A5J4VDE8</accession>
<evidence type="ECO:0000256" key="1">
    <source>
        <dbReference type="ARBA" id="ARBA00023002"/>
    </source>
</evidence>
<dbReference type="OrthoDB" id="339764at2759"/>
<dbReference type="GO" id="GO:0046872">
    <property type="term" value="F:metal ion binding"/>
    <property type="evidence" value="ECO:0007669"/>
    <property type="project" value="InterPro"/>
</dbReference>
<dbReference type="PANTHER" id="PTHR43633:SF1">
    <property type="entry name" value="ALCOHOL DEHYDROGENASE YQHD"/>
    <property type="match status" value="1"/>
</dbReference>
<proteinExistence type="predicted"/>
<gene>
    <name evidence="4" type="ORF">EZS28_023958</name>
</gene>
<reference evidence="4 5" key="1">
    <citation type="submission" date="2019-03" db="EMBL/GenBank/DDBJ databases">
        <title>Single cell metagenomics reveals metabolic interactions within the superorganism composed of flagellate Streblomastix strix and complex community of Bacteroidetes bacteria on its surface.</title>
        <authorList>
            <person name="Treitli S.C."/>
            <person name="Kolisko M."/>
            <person name="Husnik F."/>
            <person name="Keeling P."/>
            <person name="Hampl V."/>
        </authorList>
    </citation>
    <scope>NUCLEOTIDE SEQUENCE [LARGE SCALE GENOMIC DNA]</scope>
    <source>
        <strain evidence="4">ST1C</strain>
    </source>
</reference>
<dbReference type="GO" id="GO:0008106">
    <property type="term" value="F:alcohol dehydrogenase (NADP+) activity"/>
    <property type="evidence" value="ECO:0007669"/>
    <property type="project" value="TreeGrafter"/>
</dbReference>
<dbReference type="GO" id="GO:1990362">
    <property type="term" value="F:butanol dehydrogenase (NAD+) activity"/>
    <property type="evidence" value="ECO:0007669"/>
    <property type="project" value="InterPro"/>
</dbReference>
<dbReference type="Pfam" id="PF25137">
    <property type="entry name" value="ADH_Fe_C"/>
    <property type="match status" value="1"/>
</dbReference>
<dbReference type="InterPro" id="IPR056798">
    <property type="entry name" value="ADH_Fe_C"/>
</dbReference>
<dbReference type="Gene3D" id="1.20.1090.10">
    <property type="entry name" value="Dehydroquinate synthase-like - alpha domain"/>
    <property type="match status" value="1"/>
</dbReference>